<dbReference type="KEGG" id="esl:O3K_01340"/>
<gene>
    <name evidence="1" type="ordered locus">O3K_01340</name>
</gene>
<reference evidence="1 2" key="1">
    <citation type="journal article" date="2012" name="PLoS ONE">
        <title>Genomic comparison of Escherichia coli O104:H4 isolates from 2009 and 2011 reveals plasmid, and prophage heterogeneity, including Shiga toxin encoding phage stx2.</title>
        <authorList>
            <consortium name="Threat Characterization Consortium"/>
            <person name="Ahmed S.A."/>
            <person name="Awosika J."/>
            <person name="Baldwin C."/>
            <person name="Bishop-Lilly K.A."/>
            <person name="Biswas B."/>
            <person name="Broomall S."/>
            <person name="Chain P.S."/>
            <person name="Chertkov O."/>
            <person name="Chokoshvili O."/>
            <person name="Coyne S."/>
            <person name="Davenport K."/>
            <person name="Detter J.C."/>
            <person name="Dorman W."/>
            <person name="Erkkila T.H."/>
            <person name="Folster J.P."/>
            <person name="Frey K.G."/>
            <person name="George M."/>
            <person name="Gleasner C."/>
            <person name="Henry M."/>
            <person name="Hill K.K."/>
            <person name="Hubbard K."/>
            <person name="Insalaco J."/>
            <person name="Johnson S."/>
            <person name="Kitzmiller A."/>
            <person name="Krepps M."/>
            <person name="Lo C.C."/>
            <person name="Luu T."/>
            <person name="McNew L.A."/>
            <person name="Minogue T."/>
            <person name="Munk C.A."/>
            <person name="Osborne B."/>
            <person name="Patel M."/>
            <person name="Reitenga K.G."/>
            <person name="Rosenzweig C.N."/>
            <person name="Shea A."/>
            <person name="Shen X."/>
            <person name="Strockbine N."/>
            <person name="Tarr C."/>
            <person name="Teshima H."/>
            <person name="van Gieson E."/>
            <person name="Verratti K."/>
            <person name="Wolcott M."/>
            <person name="Xie G."/>
            <person name="Sozhamannan S."/>
            <person name="Gibbons H.S."/>
        </authorList>
    </citation>
    <scope>NUCLEOTIDE SEQUENCE [LARGE SCALE GENOMIC DNA]</scope>
    <source>
        <strain evidence="1 2">2011C-3493</strain>
    </source>
</reference>
<dbReference type="HOGENOM" id="CLU_217181_0_0_6"/>
<proteinExistence type="predicted"/>
<organism evidence="1 2">
    <name type="scientific">Escherichia coli O104:H4 (strain 2011C-3493)</name>
    <dbReference type="NCBI Taxonomy" id="1133852"/>
    <lineage>
        <taxon>Bacteria</taxon>
        <taxon>Pseudomonadati</taxon>
        <taxon>Pseudomonadota</taxon>
        <taxon>Gammaproteobacteria</taxon>
        <taxon>Enterobacterales</taxon>
        <taxon>Enterobacteriaceae</taxon>
        <taxon>Escherichia</taxon>
    </lineage>
</organism>
<evidence type="ECO:0000313" key="1">
    <source>
        <dbReference type="EMBL" id="AFS72199.1"/>
    </source>
</evidence>
<dbReference type="EMBL" id="CP003289">
    <property type="protein sequence ID" value="AFS72199.1"/>
    <property type="molecule type" value="Genomic_DNA"/>
</dbReference>
<dbReference type="PATRIC" id="fig|1133852.3.peg.276"/>
<name>A0A0E0XU97_ECO1C</name>
<sequence>MAAAFSADLSSQAVSIAPQNNNGINSFLLLFILVPENS</sequence>
<accession>A0A0E0XU97</accession>
<dbReference type="AlphaFoldDB" id="A0A0E0XU97"/>
<evidence type="ECO:0000313" key="2">
    <source>
        <dbReference type="Proteomes" id="UP000006167"/>
    </source>
</evidence>
<dbReference type="Proteomes" id="UP000006167">
    <property type="component" value="Chromosome"/>
</dbReference>
<protein>
    <submittedName>
        <fullName evidence="1">Uncharacterized protein</fullName>
    </submittedName>
</protein>